<organism evidence="2">
    <name type="scientific">uncultured Chloroflexota bacterium</name>
    <dbReference type="NCBI Taxonomy" id="166587"/>
    <lineage>
        <taxon>Bacteria</taxon>
        <taxon>Bacillati</taxon>
        <taxon>Chloroflexota</taxon>
        <taxon>environmental samples</taxon>
    </lineage>
</organism>
<dbReference type="CDD" id="cd00093">
    <property type="entry name" value="HTH_XRE"/>
    <property type="match status" value="1"/>
</dbReference>
<name>A0A6J4HSH0_9CHLR</name>
<dbReference type="EMBL" id="CADCTC010000063">
    <property type="protein sequence ID" value="CAA9230760.1"/>
    <property type="molecule type" value="Genomic_DNA"/>
</dbReference>
<protein>
    <recommendedName>
        <fullName evidence="1">HTH cro/C1-type domain-containing protein</fullName>
    </recommendedName>
</protein>
<dbReference type="PROSITE" id="PS50943">
    <property type="entry name" value="HTH_CROC1"/>
    <property type="match status" value="1"/>
</dbReference>
<feature type="domain" description="HTH cro/C1-type" evidence="1">
    <location>
        <begin position="10"/>
        <end position="47"/>
    </location>
</feature>
<dbReference type="Gene3D" id="1.10.260.40">
    <property type="entry name" value="lambda repressor-like DNA-binding domains"/>
    <property type="match status" value="1"/>
</dbReference>
<dbReference type="SMART" id="SM00530">
    <property type="entry name" value="HTH_XRE"/>
    <property type="match status" value="1"/>
</dbReference>
<gene>
    <name evidence="2" type="ORF">AVDCRST_MAG77-1196</name>
</gene>
<accession>A0A6J4HSH0</accession>
<dbReference type="SUPFAM" id="SSF47413">
    <property type="entry name" value="lambda repressor-like DNA-binding domains"/>
    <property type="match status" value="1"/>
</dbReference>
<dbReference type="Pfam" id="PF01381">
    <property type="entry name" value="HTH_3"/>
    <property type="match status" value="1"/>
</dbReference>
<dbReference type="AlphaFoldDB" id="A0A6J4HSH0"/>
<proteinExistence type="predicted"/>
<dbReference type="InterPro" id="IPR010982">
    <property type="entry name" value="Lambda_DNA-bd_dom_sf"/>
</dbReference>
<reference evidence="2" key="1">
    <citation type="submission" date="2020-02" db="EMBL/GenBank/DDBJ databases">
        <authorList>
            <person name="Meier V. D."/>
        </authorList>
    </citation>
    <scope>NUCLEOTIDE SEQUENCE</scope>
    <source>
        <strain evidence="2">AVDCRST_MAG77</strain>
    </source>
</reference>
<dbReference type="GO" id="GO:0003677">
    <property type="term" value="F:DNA binding"/>
    <property type="evidence" value="ECO:0007669"/>
    <property type="project" value="InterPro"/>
</dbReference>
<dbReference type="InterPro" id="IPR001387">
    <property type="entry name" value="Cro/C1-type_HTH"/>
</dbReference>
<evidence type="ECO:0000313" key="2">
    <source>
        <dbReference type="EMBL" id="CAA9230760.1"/>
    </source>
</evidence>
<evidence type="ECO:0000259" key="1">
    <source>
        <dbReference type="PROSITE" id="PS50943"/>
    </source>
</evidence>
<sequence>MNVAEVGERIRQRREQVGLRQRDLAEALQLSAQAVSKWEHGQTAPDIGLIADAVCPSCAVTLRTG</sequence>